<keyword evidence="1" id="KW-0812">Transmembrane</keyword>
<feature type="non-terminal residue" evidence="2">
    <location>
        <position position="1"/>
    </location>
</feature>
<feature type="transmembrane region" description="Helical" evidence="1">
    <location>
        <begin position="7"/>
        <end position="25"/>
    </location>
</feature>
<sequence>ICKIVGVLIILLILIINAYFVVDYIEHLDRVWLYVVIGVILLFYLIFVVYLVSFGKKSLIIALCQLGYWSLLSQPLSCSTLAPSPRD</sequence>
<evidence type="ECO:0000313" key="3">
    <source>
        <dbReference type="Proteomes" id="UP000287033"/>
    </source>
</evidence>
<accession>A0A401TBD0</accession>
<proteinExistence type="predicted"/>
<name>A0A401TBD0_CHIPU</name>
<keyword evidence="1" id="KW-0472">Membrane</keyword>
<protein>
    <submittedName>
        <fullName evidence="2">Uncharacterized protein</fullName>
    </submittedName>
</protein>
<evidence type="ECO:0000256" key="1">
    <source>
        <dbReference type="SAM" id="Phobius"/>
    </source>
</evidence>
<gene>
    <name evidence="2" type="ORF">chiPu_0023817</name>
</gene>
<comment type="caution">
    <text evidence="2">The sequence shown here is derived from an EMBL/GenBank/DDBJ whole genome shotgun (WGS) entry which is preliminary data.</text>
</comment>
<dbReference type="AlphaFoldDB" id="A0A401TBD0"/>
<dbReference type="Proteomes" id="UP000287033">
    <property type="component" value="Unassembled WGS sequence"/>
</dbReference>
<reference evidence="2 3" key="1">
    <citation type="journal article" date="2018" name="Nat. Ecol. Evol.">
        <title>Shark genomes provide insights into elasmobranch evolution and the origin of vertebrates.</title>
        <authorList>
            <person name="Hara Y"/>
            <person name="Yamaguchi K"/>
            <person name="Onimaru K"/>
            <person name="Kadota M"/>
            <person name="Koyanagi M"/>
            <person name="Keeley SD"/>
            <person name="Tatsumi K"/>
            <person name="Tanaka K"/>
            <person name="Motone F"/>
            <person name="Kageyama Y"/>
            <person name="Nozu R"/>
            <person name="Adachi N"/>
            <person name="Nishimura O"/>
            <person name="Nakagawa R"/>
            <person name="Tanegashima C"/>
            <person name="Kiyatake I"/>
            <person name="Matsumoto R"/>
            <person name="Murakumo K"/>
            <person name="Nishida K"/>
            <person name="Terakita A"/>
            <person name="Kuratani S"/>
            <person name="Sato K"/>
            <person name="Hyodo S Kuraku.S."/>
        </authorList>
    </citation>
    <scope>NUCLEOTIDE SEQUENCE [LARGE SCALE GENOMIC DNA]</scope>
</reference>
<dbReference type="EMBL" id="BEZZ01027445">
    <property type="protein sequence ID" value="GCC39927.1"/>
    <property type="molecule type" value="Genomic_DNA"/>
</dbReference>
<feature type="transmembrane region" description="Helical" evidence="1">
    <location>
        <begin position="31"/>
        <end position="52"/>
    </location>
</feature>
<keyword evidence="3" id="KW-1185">Reference proteome</keyword>
<keyword evidence="1" id="KW-1133">Transmembrane helix</keyword>
<evidence type="ECO:0000313" key="2">
    <source>
        <dbReference type="EMBL" id="GCC39927.1"/>
    </source>
</evidence>
<organism evidence="2 3">
    <name type="scientific">Chiloscyllium punctatum</name>
    <name type="common">Brownbanded bambooshark</name>
    <name type="synonym">Hemiscyllium punctatum</name>
    <dbReference type="NCBI Taxonomy" id="137246"/>
    <lineage>
        <taxon>Eukaryota</taxon>
        <taxon>Metazoa</taxon>
        <taxon>Chordata</taxon>
        <taxon>Craniata</taxon>
        <taxon>Vertebrata</taxon>
        <taxon>Chondrichthyes</taxon>
        <taxon>Elasmobranchii</taxon>
        <taxon>Galeomorphii</taxon>
        <taxon>Galeoidea</taxon>
        <taxon>Orectolobiformes</taxon>
        <taxon>Hemiscylliidae</taxon>
        <taxon>Chiloscyllium</taxon>
    </lineage>
</organism>